<dbReference type="Gene3D" id="1.20.1440.110">
    <property type="entry name" value="acylaminoacyl peptidase"/>
    <property type="match status" value="1"/>
</dbReference>
<dbReference type="EMBL" id="JARH01001025">
    <property type="protein sequence ID" value="EXF73977.1"/>
    <property type="molecule type" value="Genomic_DNA"/>
</dbReference>
<protein>
    <recommendedName>
        <fullName evidence="4">2,6-dihydropseudooxynicotine hydrolase</fullName>
    </recommendedName>
</protein>
<dbReference type="InterPro" id="IPR010520">
    <property type="entry name" value="FrsA-like"/>
</dbReference>
<dbReference type="AlphaFoldDB" id="A0A010Q2E9"/>
<evidence type="ECO:0008006" key="4">
    <source>
        <dbReference type="Google" id="ProtNLM"/>
    </source>
</evidence>
<dbReference type="InterPro" id="IPR029058">
    <property type="entry name" value="AB_hydrolase_fold"/>
</dbReference>
<comment type="caution">
    <text evidence="2">The sequence shown here is derived from an EMBL/GenBank/DDBJ whole genome shotgun (WGS) entry which is preliminary data.</text>
</comment>
<dbReference type="InterPro" id="IPR050261">
    <property type="entry name" value="FrsA_esterase"/>
</dbReference>
<keyword evidence="1" id="KW-0378">Hydrolase</keyword>
<sequence>MASTNYSMYQLSADHTFHFEILRALSQSVYDGADLGEVLTTANKIIPGDFASYATSFSTLAYSVLDRAKSIAKAKFPVSARSAFFAAATYFRSADFYLHENASDPRIYELWGNQTAAFDEGLALLTVPNQRVTIETPDFDIPGIWFTPDEDETQRPTIIMGNGYDGSQEEMYHAMGAAALERGYNVLTYEGPGMPSVRRYQEVGFIYDWERVITPIVDWLLEKPEIVDPASIGLLGFSFGGYLAPRAAAFEHRLAAIFAVDGVWDWPVVVNATLGAEAMAIYDSGDKAAFDEYAKRFLQPGVPATLRWGLGHGMWAFNTASAYDFVTLSLDYRMEPVVDQIRTPVFVGDAQNDLFFKGQAAVLAEALGQWAYLYHFTEEDGIGEHCGIGAFKQHNQVIFDWFQNLLDSKNGE</sequence>
<accession>A0A010Q2E9</accession>
<dbReference type="HOGENOM" id="CLU_034451_1_0_1"/>
<name>A0A010Q2E9_9PEZI</name>
<dbReference type="KEGG" id="cfj:CFIO01_05803"/>
<dbReference type="PANTHER" id="PTHR22946">
    <property type="entry name" value="DIENELACTONE HYDROLASE DOMAIN-CONTAINING PROTEIN-RELATED"/>
    <property type="match status" value="1"/>
</dbReference>
<evidence type="ECO:0000313" key="2">
    <source>
        <dbReference type="EMBL" id="EXF73977.1"/>
    </source>
</evidence>
<dbReference type="SUPFAM" id="SSF53474">
    <property type="entry name" value="alpha/beta-Hydrolases"/>
    <property type="match status" value="1"/>
</dbReference>
<dbReference type="eggNOG" id="ENOG502QPTG">
    <property type="taxonomic scope" value="Eukaryota"/>
</dbReference>
<evidence type="ECO:0000256" key="1">
    <source>
        <dbReference type="ARBA" id="ARBA00022801"/>
    </source>
</evidence>
<evidence type="ECO:0000313" key="3">
    <source>
        <dbReference type="Proteomes" id="UP000020467"/>
    </source>
</evidence>
<dbReference type="GO" id="GO:0016787">
    <property type="term" value="F:hydrolase activity"/>
    <property type="evidence" value="ECO:0007669"/>
    <property type="project" value="UniProtKB-KW"/>
</dbReference>
<dbReference type="Proteomes" id="UP000020467">
    <property type="component" value="Unassembled WGS sequence"/>
</dbReference>
<dbReference type="PANTHER" id="PTHR22946:SF12">
    <property type="entry name" value="CONIDIAL PIGMENT BIOSYNTHESIS PROTEIN AYG1 (AFU_ORTHOLOGUE AFUA_2G17550)"/>
    <property type="match status" value="1"/>
</dbReference>
<reference evidence="2 3" key="1">
    <citation type="submission" date="2014-02" db="EMBL/GenBank/DDBJ databases">
        <title>The genome sequence of Colletotrichum fioriniae PJ7.</title>
        <authorList>
            <person name="Baroncelli R."/>
            <person name="Thon M.R."/>
        </authorList>
    </citation>
    <scope>NUCLEOTIDE SEQUENCE [LARGE SCALE GENOMIC DNA]</scope>
    <source>
        <strain evidence="2 3">PJ7</strain>
    </source>
</reference>
<organism evidence="2 3">
    <name type="scientific">Colletotrichum fioriniae PJ7</name>
    <dbReference type="NCBI Taxonomy" id="1445577"/>
    <lineage>
        <taxon>Eukaryota</taxon>
        <taxon>Fungi</taxon>
        <taxon>Dikarya</taxon>
        <taxon>Ascomycota</taxon>
        <taxon>Pezizomycotina</taxon>
        <taxon>Sordariomycetes</taxon>
        <taxon>Hypocreomycetidae</taxon>
        <taxon>Glomerellales</taxon>
        <taxon>Glomerellaceae</taxon>
        <taxon>Colletotrichum</taxon>
        <taxon>Colletotrichum acutatum species complex</taxon>
    </lineage>
</organism>
<gene>
    <name evidence="2" type="ORF">CFIO01_05803</name>
</gene>
<dbReference type="OrthoDB" id="249703at2759"/>
<proteinExistence type="predicted"/>
<dbReference type="Gene3D" id="3.40.50.1820">
    <property type="entry name" value="alpha/beta hydrolase"/>
    <property type="match status" value="1"/>
</dbReference>
<dbReference type="Pfam" id="PF06500">
    <property type="entry name" value="FrsA-like"/>
    <property type="match status" value="1"/>
</dbReference>
<keyword evidence="3" id="KW-1185">Reference proteome</keyword>